<keyword evidence="14" id="KW-0732">Signal</keyword>
<evidence type="ECO:0000256" key="14">
    <source>
        <dbReference type="SAM" id="SignalP"/>
    </source>
</evidence>
<dbReference type="InterPro" id="IPR011662">
    <property type="entry name" value="Secretin/TonB_short_N"/>
</dbReference>
<keyword evidence="11 12" id="KW-0998">Cell outer membrane</keyword>
<keyword evidence="5" id="KW-0406">Ion transport</keyword>
<dbReference type="EMBL" id="JAZDQJ010000006">
    <property type="protein sequence ID" value="MEE1933174.1"/>
    <property type="molecule type" value="Genomic_DNA"/>
</dbReference>
<dbReference type="Pfam" id="PF07660">
    <property type="entry name" value="STN"/>
    <property type="match status" value="1"/>
</dbReference>
<dbReference type="Gene3D" id="2.170.130.10">
    <property type="entry name" value="TonB-dependent receptor, plug domain"/>
    <property type="match status" value="1"/>
</dbReference>
<keyword evidence="9 12" id="KW-0472">Membrane</keyword>
<dbReference type="InterPro" id="IPR012910">
    <property type="entry name" value="Plug_dom"/>
</dbReference>
<evidence type="ECO:0000256" key="4">
    <source>
        <dbReference type="ARBA" id="ARBA00022452"/>
    </source>
</evidence>
<evidence type="ECO:0000256" key="11">
    <source>
        <dbReference type="ARBA" id="ARBA00023237"/>
    </source>
</evidence>
<evidence type="ECO:0000256" key="9">
    <source>
        <dbReference type="ARBA" id="ARBA00023136"/>
    </source>
</evidence>
<dbReference type="PROSITE" id="PS52016">
    <property type="entry name" value="TONB_DEPENDENT_REC_3"/>
    <property type="match status" value="1"/>
</dbReference>
<proteinExistence type="inferred from homology"/>
<dbReference type="PANTHER" id="PTHR32552">
    <property type="entry name" value="FERRICHROME IRON RECEPTOR-RELATED"/>
    <property type="match status" value="1"/>
</dbReference>
<evidence type="ECO:0000256" key="3">
    <source>
        <dbReference type="ARBA" id="ARBA00022448"/>
    </source>
</evidence>
<feature type="chain" id="PRO_5046945406" evidence="14">
    <location>
        <begin position="34"/>
        <end position="807"/>
    </location>
</feature>
<dbReference type="Gene3D" id="2.40.170.20">
    <property type="entry name" value="TonB-dependent receptor, beta-barrel domain"/>
    <property type="match status" value="1"/>
</dbReference>
<evidence type="ECO:0000256" key="12">
    <source>
        <dbReference type="PROSITE-ProRule" id="PRU01360"/>
    </source>
</evidence>
<reference evidence="16 17" key="1">
    <citation type="submission" date="2024-01" db="EMBL/GenBank/DDBJ databases">
        <title>Unpublished Manusciprt.</title>
        <authorList>
            <person name="Duman M."/>
            <person name="Valdes E.G."/>
            <person name="Ajmi N."/>
            <person name="Altun S."/>
            <person name="Saticioglu I.B."/>
        </authorList>
    </citation>
    <scope>NUCLEOTIDE SEQUENCE [LARGE SCALE GENOMIC DNA]</scope>
    <source>
        <strain evidence="16 17">148P</strain>
    </source>
</reference>
<dbReference type="SUPFAM" id="SSF56935">
    <property type="entry name" value="Porins"/>
    <property type="match status" value="1"/>
</dbReference>
<evidence type="ECO:0000256" key="8">
    <source>
        <dbReference type="ARBA" id="ARBA00023077"/>
    </source>
</evidence>
<keyword evidence="3 12" id="KW-0813">Transport</keyword>
<comment type="similarity">
    <text evidence="2 12 13">Belongs to the TonB-dependent receptor family.</text>
</comment>
<sequence>MRIKQHPFQRHPVASAIAVALLASALGAPTAMADDLPMAQASAAREASYQVAPGPLAPALRSLASSANVLLTFTAEQTDGKRTAGVNGRMDFPTALAAVLAGTGLQAVRLDTGAFVLQPVVADSTVSLAPTDVNARRAISGEAPAAYAGGQVASGSKVGVLGNKDLMDTPFSTVSYTQKKIQDEQARSVADVLFASDPSVRASIGASNRYDAFTIRGLRVANSDVALNGLFGLVPNWRIGVDSVERIELLKGPGAFLYGMAPAGGVGGNINLVTKRADEDLTRLTTTYSSSNIWGQRFDIGRRVGDEQQFGIRLNGSQSEGDAPYDGESVRSKDFSLGLDYAAERFRVSGDFIYQKDHTTAQERGYSLTPGIAVPSAPNPRTNLSQAYDFADSESTTGMLRGEFDLNGQITLFAAVGANRFNFEKREASGGTILNSAGDINVGTNALQNGQYETVTGEAGARFRFVTGVLSHEATLSVNALEQDYDLGQVTYANYRSNIYSPVTVPMRVTSSYGKGRASELSMHSTALADTIGWHDDLVQLTLGVREQYVDSKSYSGTTGLKTRGYSDSALSPTVGLVIRPSAELSLYANYIEGLTPGPTPPAAAVNSGDVFAPFKSRQYEAGAKLDLGNLGFGLSVFQIDVPNGFTDPLTHVYGLDGLQRNRGVELTSFGEITPQVRLLGGATFFDARQDKTAGDTNNGRFAVGVPRVQSTLGTEWDVPSLDGLTLTARAIYTGKTYLDSANQQVAPSWVRYDLGARYAFKVDKVPLTLRGTVQNVFDRQYWEANPSGYVGAGAPLTSWLSLTADF</sequence>
<evidence type="ECO:0000313" key="16">
    <source>
        <dbReference type="EMBL" id="MEE1933174.1"/>
    </source>
</evidence>
<evidence type="ECO:0000256" key="13">
    <source>
        <dbReference type="RuleBase" id="RU003357"/>
    </source>
</evidence>
<dbReference type="PANTHER" id="PTHR32552:SF82">
    <property type="entry name" value="FCUA PROTEIN"/>
    <property type="match status" value="1"/>
</dbReference>
<evidence type="ECO:0000256" key="6">
    <source>
        <dbReference type="ARBA" id="ARBA00022692"/>
    </source>
</evidence>
<keyword evidence="17" id="KW-1185">Reference proteome</keyword>
<evidence type="ECO:0000256" key="1">
    <source>
        <dbReference type="ARBA" id="ARBA00004571"/>
    </source>
</evidence>
<dbReference type="Pfam" id="PF00593">
    <property type="entry name" value="TonB_dep_Rec_b-barrel"/>
    <property type="match status" value="1"/>
</dbReference>
<keyword evidence="8 13" id="KW-0798">TonB box</keyword>
<dbReference type="RefSeq" id="WP_330074062.1">
    <property type="nucleotide sequence ID" value="NZ_JAZDQJ010000006.1"/>
</dbReference>
<feature type="domain" description="Secretin/TonB short N-terminal" evidence="15">
    <location>
        <begin position="69"/>
        <end position="120"/>
    </location>
</feature>
<comment type="caution">
    <text evidence="16">The sequence shown here is derived from an EMBL/GenBank/DDBJ whole genome shotgun (WGS) entry which is preliminary data.</text>
</comment>
<dbReference type="Gene3D" id="3.55.50.30">
    <property type="match status" value="1"/>
</dbReference>
<evidence type="ECO:0000313" key="17">
    <source>
        <dbReference type="Proteomes" id="UP001335100"/>
    </source>
</evidence>
<feature type="signal peptide" evidence="14">
    <location>
        <begin position="1"/>
        <end position="33"/>
    </location>
</feature>
<dbReference type="NCBIfam" id="TIGR01783">
    <property type="entry name" value="TonB-siderophor"/>
    <property type="match status" value="1"/>
</dbReference>
<dbReference type="Proteomes" id="UP001335100">
    <property type="component" value="Unassembled WGS sequence"/>
</dbReference>
<evidence type="ECO:0000256" key="7">
    <source>
        <dbReference type="ARBA" id="ARBA00023004"/>
    </source>
</evidence>
<evidence type="ECO:0000259" key="15">
    <source>
        <dbReference type="SMART" id="SM00965"/>
    </source>
</evidence>
<dbReference type="Pfam" id="PF07715">
    <property type="entry name" value="Plug"/>
    <property type="match status" value="1"/>
</dbReference>
<dbReference type="InterPro" id="IPR036942">
    <property type="entry name" value="Beta-barrel_TonB_sf"/>
</dbReference>
<keyword evidence="7" id="KW-0408">Iron</keyword>
<dbReference type="CDD" id="cd01347">
    <property type="entry name" value="ligand_gated_channel"/>
    <property type="match status" value="1"/>
</dbReference>
<keyword evidence="10 16" id="KW-0675">Receptor</keyword>
<dbReference type="InterPro" id="IPR010105">
    <property type="entry name" value="TonB_sidphr_rcpt"/>
</dbReference>
<dbReference type="InterPro" id="IPR000531">
    <property type="entry name" value="Beta-barrel_TonB"/>
</dbReference>
<keyword evidence="5" id="KW-0410">Iron transport</keyword>
<evidence type="ECO:0000256" key="10">
    <source>
        <dbReference type="ARBA" id="ARBA00023170"/>
    </source>
</evidence>
<evidence type="ECO:0000256" key="5">
    <source>
        <dbReference type="ARBA" id="ARBA00022496"/>
    </source>
</evidence>
<accession>A0ABU7HNR9</accession>
<keyword evidence="6 12" id="KW-0812">Transmembrane</keyword>
<dbReference type="InterPro" id="IPR037066">
    <property type="entry name" value="Plug_dom_sf"/>
</dbReference>
<name>A0ABU7HNR9_9PSED</name>
<protein>
    <submittedName>
        <fullName evidence="16">TonB-dependent receptor</fullName>
    </submittedName>
</protein>
<dbReference type="InterPro" id="IPR039426">
    <property type="entry name" value="TonB-dep_rcpt-like"/>
</dbReference>
<evidence type="ECO:0000256" key="2">
    <source>
        <dbReference type="ARBA" id="ARBA00009810"/>
    </source>
</evidence>
<gene>
    <name evidence="16" type="ORF">V0R50_08070</name>
</gene>
<comment type="subcellular location">
    <subcellularLocation>
        <location evidence="1 12">Cell outer membrane</location>
        <topology evidence="1 12">Multi-pass membrane protein</topology>
    </subcellularLocation>
</comment>
<organism evidence="16 17">
    <name type="scientific">Pseudomonas ulcerans</name>
    <dbReference type="NCBI Taxonomy" id="3115852"/>
    <lineage>
        <taxon>Bacteria</taxon>
        <taxon>Pseudomonadati</taxon>
        <taxon>Pseudomonadota</taxon>
        <taxon>Gammaproteobacteria</taxon>
        <taxon>Pseudomonadales</taxon>
        <taxon>Pseudomonadaceae</taxon>
        <taxon>Pseudomonas</taxon>
    </lineage>
</organism>
<dbReference type="SMART" id="SM00965">
    <property type="entry name" value="STN"/>
    <property type="match status" value="1"/>
</dbReference>
<keyword evidence="4 12" id="KW-1134">Transmembrane beta strand</keyword>